<sequence>MYQATRELRAAPGRTALITVTVGLIAVMVTFLSALAAGLGHRSTSALDELLGPDDAVIVADSGAPSLAASRLTPEQVREARPSDVAGGAGGAAAIWSVGRARVGDQPVFVFPDASLRADEVRMPAGLGGTDVDGPGSVTLDGRTVTVAGAAGDIWWEHQPVVLAAPDLADRIAGAPSAIVVDESRTAVPEVAGTVVKRGDERADLSASNAGEQMSLGAMTALLFVISALVVGAFFMVWTVQRMRGVAVSSALGASRSVLAADSLGQAAIVLAAGVGAGTAITVGAGTWLASADVMPVVVDAATTLWPGLLLAATGLIGAAAAMVPVLRVEPREALANA</sequence>
<dbReference type="EMBL" id="JAYWMA010000007">
    <property type="protein sequence ID" value="MEX3528955.1"/>
    <property type="molecule type" value="Genomic_DNA"/>
</dbReference>
<keyword evidence="5 7" id="KW-1133">Transmembrane helix</keyword>
<evidence type="ECO:0000256" key="7">
    <source>
        <dbReference type="SAM" id="Phobius"/>
    </source>
</evidence>
<feature type="transmembrane region" description="Helical" evidence="7">
    <location>
        <begin position="259"/>
        <end position="285"/>
    </location>
</feature>
<dbReference type="Proteomes" id="UP001558353">
    <property type="component" value="Unassembled WGS sequence"/>
</dbReference>
<feature type="transmembrane region" description="Helical" evidence="7">
    <location>
        <begin position="305"/>
        <end position="327"/>
    </location>
</feature>
<dbReference type="InterPro" id="IPR003838">
    <property type="entry name" value="ABC3_permease_C"/>
</dbReference>
<evidence type="ECO:0000313" key="9">
    <source>
        <dbReference type="EMBL" id="MEX3528955.1"/>
    </source>
</evidence>
<proteinExistence type="predicted"/>
<keyword evidence="4 7" id="KW-0812">Transmembrane</keyword>
<feature type="domain" description="ABC3 transporter permease C-terminal" evidence="8">
    <location>
        <begin position="219"/>
        <end position="329"/>
    </location>
</feature>
<keyword evidence="10" id="KW-1185">Reference proteome</keyword>
<evidence type="ECO:0000313" key="10">
    <source>
        <dbReference type="Proteomes" id="UP001558353"/>
    </source>
</evidence>
<keyword evidence="2" id="KW-0813">Transport</keyword>
<organism evidence="9 10">
    <name type="scientific">Corynebacterium xerosis</name>
    <dbReference type="NCBI Taxonomy" id="1725"/>
    <lineage>
        <taxon>Bacteria</taxon>
        <taxon>Bacillati</taxon>
        <taxon>Actinomycetota</taxon>
        <taxon>Actinomycetes</taxon>
        <taxon>Mycobacteriales</taxon>
        <taxon>Corynebacteriaceae</taxon>
        <taxon>Corynebacterium</taxon>
    </lineage>
</organism>
<comment type="subcellular location">
    <subcellularLocation>
        <location evidence="1">Cell membrane</location>
        <topology evidence="1">Multi-pass membrane protein</topology>
    </subcellularLocation>
</comment>
<name>A0ABV3UW91_9CORY</name>
<gene>
    <name evidence="9" type="ORF">VVR64_07755</name>
</gene>
<evidence type="ECO:0000256" key="6">
    <source>
        <dbReference type="ARBA" id="ARBA00023136"/>
    </source>
</evidence>
<evidence type="ECO:0000256" key="2">
    <source>
        <dbReference type="ARBA" id="ARBA00022448"/>
    </source>
</evidence>
<evidence type="ECO:0000256" key="1">
    <source>
        <dbReference type="ARBA" id="ARBA00004651"/>
    </source>
</evidence>
<evidence type="ECO:0000256" key="5">
    <source>
        <dbReference type="ARBA" id="ARBA00022989"/>
    </source>
</evidence>
<dbReference type="PANTHER" id="PTHR43738:SF1">
    <property type="entry name" value="HEMIN TRANSPORT SYSTEM PERMEASE PROTEIN HRTB-RELATED"/>
    <property type="match status" value="1"/>
</dbReference>
<dbReference type="InterPro" id="IPR051125">
    <property type="entry name" value="ABC-4/HrtB_transporter"/>
</dbReference>
<comment type="caution">
    <text evidence="9">The sequence shown here is derived from an EMBL/GenBank/DDBJ whole genome shotgun (WGS) entry which is preliminary data.</text>
</comment>
<dbReference type="Pfam" id="PF02687">
    <property type="entry name" value="FtsX"/>
    <property type="match status" value="1"/>
</dbReference>
<evidence type="ECO:0000256" key="3">
    <source>
        <dbReference type="ARBA" id="ARBA00022475"/>
    </source>
</evidence>
<evidence type="ECO:0000256" key="4">
    <source>
        <dbReference type="ARBA" id="ARBA00022692"/>
    </source>
</evidence>
<dbReference type="PANTHER" id="PTHR43738">
    <property type="entry name" value="ABC TRANSPORTER, MEMBRANE PROTEIN"/>
    <property type="match status" value="1"/>
</dbReference>
<feature type="transmembrane region" description="Helical" evidence="7">
    <location>
        <begin position="216"/>
        <end position="238"/>
    </location>
</feature>
<evidence type="ECO:0000259" key="8">
    <source>
        <dbReference type="Pfam" id="PF02687"/>
    </source>
</evidence>
<keyword evidence="6 7" id="KW-0472">Membrane</keyword>
<keyword evidence="3" id="KW-1003">Cell membrane</keyword>
<feature type="transmembrane region" description="Helical" evidence="7">
    <location>
        <begin position="16"/>
        <end position="39"/>
    </location>
</feature>
<dbReference type="RefSeq" id="WP_368522569.1">
    <property type="nucleotide sequence ID" value="NZ_JAYWMA010000007.1"/>
</dbReference>
<protein>
    <submittedName>
        <fullName evidence="9">ABC transporter permease</fullName>
    </submittedName>
</protein>
<reference evidence="9 10" key="1">
    <citation type="journal article" date="2024" name="Fungal Genet. Biol.">
        <title>The porcine skin microbiome exhibits broad fungal antagonism.</title>
        <authorList>
            <person name="De La Cruz K.F."/>
            <person name="Townsend E.C."/>
            <person name="Alex Cheong J.Z."/>
            <person name="Salamzade R."/>
            <person name="Liu A."/>
            <person name="Sandstrom S."/>
            <person name="Davila E."/>
            <person name="Huang L."/>
            <person name="Xu K.H."/>
            <person name="Wu S.Y."/>
            <person name="Meudt J.J."/>
            <person name="Shanmuganayagam D."/>
            <person name="Gibson A.L.F."/>
            <person name="Kalan L.R."/>
        </authorList>
    </citation>
    <scope>NUCLEOTIDE SEQUENCE [LARGE SCALE GENOMIC DNA]</scope>
    <source>
        <strain evidence="9 10">LK2569</strain>
    </source>
</reference>
<accession>A0ABV3UW91</accession>